<dbReference type="EMBL" id="AJWJ01000237">
    <property type="protein sequence ID" value="KAF2072952.1"/>
    <property type="molecule type" value="Genomic_DNA"/>
</dbReference>
<dbReference type="Proteomes" id="UP000695562">
    <property type="component" value="Unassembled WGS sequence"/>
</dbReference>
<keyword evidence="3" id="KW-1185">Reference proteome</keyword>
<gene>
    <name evidence="2" type="ORF">CYY_005745</name>
</gene>
<evidence type="ECO:0000313" key="3">
    <source>
        <dbReference type="Proteomes" id="UP000695562"/>
    </source>
</evidence>
<accession>A0A8J4PT07</accession>
<dbReference type="SUPFAM" id="SSF52058">
    <property type="entry name" value="L domain-like"/>
    <property type="match status" value="1"/>
</dbReference>
<dbReference type="PANTHER" id="PTHR32134">
    <property type="entry name" value="FNIP REPEAT-CONTAINING PROTEIN"/>
    <property type="match status" value="1"/>
</dbReference>
<name>A0A8J4PT07_9MYCE</name>
<protein>
    <recommendedName>
        <fullName evidence="4">FNIP repeat-containing protein</fullName>
    </recommendedName>
</protein>
<keyword evidence="1" id="KW-0677">Repeat</keyword>
<evidence type="ECO:0000313" key="2">
    <source>
        <dbReference type="EMBL" id="KAF2072952.1"/>
    </source>
</evidence>
<dbReference type="OrthoDB" id="24501at2759"/>
<dbReference type="Gene3D" id="3.80.10.10">
    <property type="entry name" value="Ribonuclease Inhibitor"/>
    <property type="match status" value="1"/>
</dbReference>
<dbReference type="AlphaFoldDB" id="A0A8J4PT07"/>
<organism evidence="2 3">
    <name type="scientific">Polysphondylium violaceum</name>
    <dbReference type="NCBI Taxonomy" id="133409"/>
    <lineage>
        <taxon>Eukaryota</taxon>
        <taxon>Amoebozoa</taxon>
        <taxon>Evosea</taxon>
        <taxon>Eumycetozoa</taxon>
        <taxon>Dictyostelia</taxon>
        <taxon>Dictyosteliales</taxon>
        <taxon>Dictyosteliaceae</taxon>
        <taxon>Polysphondylium</taxon>
    </lineage>
</organism>
<evidence type="ECO:0008006" key="4">
    <source>
        <dbReference type="Google" id="ProtNLM"/>
    </source>
</evidence>
<proteinExistence type="predicted"/>
<dbReference type="InterPro" id="IPR051251">
    <property type="entry name" value="STK_FNIP-Repeat"/>
</dbReference>
<dbReference type="PANTHER" id="PTHR32134:SF169">
    <property type="entry name" value="FNIP REPEAT-CONTAINING PROTEIN-RELATED"/>
    <property type="match status" value="1"/>
</dbReference>
<dbReference type="Pfam" id="PF05725">
    <property type="entry name" value="FNIP"/>
    <property type="match status" value="1"/>
</dbReference>
<dbReference type="InterPro" id="IPR032675">
    <property type="entry name" value="LRR_dom_sf"/>
</dbReference>
<reference evidence="2" key="1">
    <citation type="submission" date="2020-01" db="EMBL/GenBank/DDBJ databases">
        <title>Development of genomics and gene disruption for Polysphondylium violaceum indicates a role for the polyketide synthase stlB in stalk morphogenesis.</title>
        <authorList>
            <person name="Narita B."/>
            <person name="Kawabe Y."/>
            <person name="Kin K."/>
            <person name="Saito T."/>
            <person name="Gibbs R."/>
            <person name="Kuspa A."/>
            <person name="Muzny D."/>
            <person name="Queller D."/>
            <person name="Richards S."/>
            <person name="Strassman J."/>
            <person name="Sucgang R."/>
            <person name="Worley K."/>
            <person name="Schaap P."/>
        </authorList>
    </citation>
    <scope>NUCLEOTIDE SEQUENCE</scope>
    <source>
        <strain evidence="2">QSvi11</strain>
    </source>
</reference>
<sequence length="451" mass="52507">MLWESLWRSVAKVWRIEQGLTNENTQIYTEQQHQQTQLFFSIFRIRYLNQKILLSFNNDYYLVKTISRLDRQYDHLCLLKSVNIPVVYDIQNIDHYHIYNAHKHKSLITHIIVSSHFFIHHYHNLLQESQPLPILFGITITDKEKDPVLLANELPPSVQYYKYTIGGTITKDHIPRLATVVHLSVGELDSGVVPNNVETLILRCPDYVVTNPSALVEFNYQSIPKSVKCLTLYRNFEKININLLPPNLRYLRLVNRNIQGDGFGSLKRLSMLCLDGEEMITRPNSVTQLKLFHVQKYDTAIQLPPNLYFLHIQKMYQDYSKVSQLPAPLPRNLKTLSLDIQTKLSPNPSNLKTLKLYNLGHPGDFYFHIFDQFPNLSKLCLSVKLKDSFSHMFDIVCPNYNNSKFPSTIKQVKFKSQNTGRPSESYHFINGKVYIETNLPLSRHKMSIIPS</sequence>
<dbReference type="InterPro" id="IPR008615">
    <property type="entry name" value="FNIP"/>
</dbReference>
<comment type="caution">
    <text evidence="2">The sequence shown here is derived from an EMBL/GenBank/DDBJ whole genome shotgun (WGS) entry which is preliminary data.</text>
</comment>
<evidence type="ECO:0000256" key="1">
    <source>
        <dbReference type="ARBA" id="ARBA00022737"/>
    </source>
</evidence>